<name>A0A9J6C1K9_POLVA</name>
<dbReference type="PROSITE" id="PS01031">
    <property type="entry name" value="SHSP"/>
    <property type="match status" value="1"/>
</dbReference>
<keyword evidence="1" id="KW-0346">Stress response</keyword>
<feature type="domain" description="SHSP" evidence="5">
    <location>
        <begin position="123"/>
        <end position="230"/>
    </location>
</feature>
<dbReference type="CDD" id="cd06526">
    <property type="entry name" value="metazoan_ACD"/>
    <property type="match status" value="1"/>
</dbReference>
<dbReference type="AlphaFoldDB" id="A0A9J6C1K9"/>
<dbReference type="InterPro" id="IPR001436">
    <property type="entry name" value="Alpha-crystallin/sHSP_animal"/>
</dbReference>
<evidence type="ECO:0000256" key="4">
    <source>
        <dbReference type="SAM" id="MobiDB-lite"/>
    </source>
</evidence>
<dbReference type="PRINTS" id="PR00299">
    <property type="entry name" value="ACRYSTALLIN"/>
</dbReference>
<feature type="compositionally biased region" description="Basic and acidic residues" evidence="4">
    <location>
        <begin position="253"/>
        <end position="271"/>
    </location>
</feature>
<evidence type="ECO:0000259" key="5">
    <source>
        <dbReference type="PROSITE" id="PS01031"/>
    </source>
</evidence>
<dbReference type="GO" id="GO:0005737">
    <property type="term" value="C:cytoplasm"/>
    <property type="evidence" value="ECO:0007669"/>
    <property type="project" value="TreeGrafter"/>
</dbReference>
<accession>A0A9J6C1K9</accession>
<dbReference type="PANTHER" id="PTHR45640">
    <property type="entry name" value="HEAT SHOCK PROTEIN HSP-12.2-RELATED"/>
    <property type="match status" value="1"/>
</dbReference>
<dbReference type="GO" id="GO:0051082">
    <property type="term" value="F:unfolded protein binding"/>
    <property type="evidence" value="ECO:0007669"/>
    <property type="project" value="TreeGrafter"/>
</dbReference>
<evidence type="ECO:0000313" key="7">
    <source>
        <dbReference type="Proteomes" id="UP001107558"/>
    </source>
</evidence>
<dbReference type="OrthoDB" id="1431247at2759"/>
<comment type="similarity">
    <text evidence="2 3">Belongs to the small heat shock protein (HSP20) family.</text>
</comment>
<dbReference type="EMBL" id="JADBJN010000002">
    <property type="protein sequence ID" value="KAG5675776.1"/>
    <property type="molecule type" value="Genomic_DNA"/>
</dbReference>
<dbReference type="GO" id="GO:0042026">
    <property type="term" value="P:protein refolding"/>
    <property type="evidence" value="ECO:0007669"/>
    <property type="project" value="TreeGrafter"/>
</dbReference>
<dbReference type="InterPro" id="IPR008978">
    <property type="entry name" value="HSP20-like_chaperone"/>
</dbReference>
<reference evidence="6" key="1">
    <citation type="submission" date="2021-03" db="EMBL/GenBank/DDBJ databases">
        <title>Chromosome level genome of the anhydrobiotic midge Polypedilum vanderplanki.</title>
        <authorList>
            <person name="Yoshida Y."/>
            <person name="Kikawada T."/>
            <person name="Gusev O."/>
        </authorList>
    </citation>
    <scope>NUCLEOTIDE SEQUENCE</scope>
    <source>
        <strain evidence="6">NIAS01</strain>
        <tissue evidence="6">Whole body or cell culture</tissue>
    </source>
</reference>
<dbReference type="Gene3D" id="2.60.40.790">
    <property type="match status" value="1"/>
</dbReference>
<dbReference type="GO" id="GO:0009408">
    <property type="term" value="P:response to heat"/>
    <property type="evidence" value="ECO:0007669"/>
    <property type="project" value="TreeGrafter"/>
</dbReference>
<dbReference type="SUPFAM" id="SSF49764">
    <property type="entry name" value="HSP20-like chaperones"/>
    <property type="match status" value="1"/>
</dbReference>
<comment type="caution">
    <text evidence="6">The sequence shown here is derived from an EMBL/GenBank/DDBJ whole genome shotgun (WGS) entry which is preliminary data.</text>
</comment>
<evidence type="ECO:0000256" key="1">
    <source>
        <dbReference type="ARBA" id="ARBA00023016"/>
    </source>
</evidence>
<sequence>MALLPVLLDLVDDLYENLENPSRNEIPLLYLPQRSVQGGCPRMTRRHCPRGDAKECPAKADMEKKEEIKENQQSVPSEGCPKACTRGQCQKTGKCQREGMKQKDWNALAFYDHPLARQFPWELLRHCQNQRECPVKTPEDFEVILNVKSFKPEDISVKVKGREIIIEGKHEERQEDNGFVSRQFTRRYVLGEEFDIDTVTSYLSADGQMIIRALKPKPVSQTTERIIPIERVASTPQPKKDDENKGESSSAITEEKKAADFEIVDNVEKKE</sequence>
<dbReference type="PANTHER" id="PTHR45640:SF13">
    <property type="entry name" value="HEAT SHOCK PROTEIN 22-RELATED"/>
    <property type="match status" value="1"/>
</dbReference>
<dbReference type="GO" id="GO:0005634">
    <property type="term" value="C:nucleus"/>
    <property type="evidence" value="ECO:0007669"/>
    <property type="project" value="TreeGrafter"/>
</dbReference>
<dbReference type="Pfam" id="PF00011">
    <property type="entry name" value="HSP20"/>
    <property type="match status" value="1"/>
</dbReference>
<gene>
    <name evidence="6" type="ORF">PVAND_005650</name>
</gene>
<feature type="region of interest" description="Disordered" evidence="4">
    <location>
        <begin position="225"/>
        <end position="271"/>
    </location>
</feature>
<dbReference type="InterPro" id="IPR002068">
    <property type="entry name" value="A-crystallin/Hsp20_dom"/>
</dbReference>
<evidence type="ECO:0000256" key="2">
    <source>
        <dbReference type="PROSITE-ProRule" id="PRU00285"/>
    </source>
</evidence>
<dbReference type="Proteomes" id="UP001107558">
    <property type="component" value="Chromosome 2"/>
</dbReference>
<organism evidence="6 7">
    <name type="scientific">Polypedilum vanderplanki</name>
    <name type="common">Sleeping chironomid midge</name>
    <dbReference type="NCBI Taxonomy" id="319348"/>
    <lineage>
        <taxon>Eukaryota</taxon>
        <taxon>Metazoa</taxon>
        <taxon>Ecdysozoa</taxon>
        <taxon>Arthropoda</taxon>
        <taxon>Hexapoda</taxon>
        <taxon>Insecta</taxon>
        <taxon>Pterygota</taxon>
        <taxon>Neoptera</taxon>
        <taxon>Endopterygota</taxon>
        <taxon>Diptera</taxon>
        <taxon>Nematocera</taxon>
        <taxon>Chironomoidea</taxon>
        <taxon>Chironomidae</taxon>
        <taxon>Chironominae</taxon>
        <taxon>Polypedilum</taxon>
        <taxon>Polypedilum</taxon>
    </lineage>
</organism>
<evidence type="ECO:0000256" key="3">
    <source>
        <dbReference type="RuleBase" id="RU003616"/>
    </source>
</evidence>
<proteinExistence type="inferred from homology"/>
<evidence type="ECO:0000313" key="6">
    <source>
        <dbReference type="EMBL" id="KAG5675776.1"/>
    </source>
</evidence>
<keyword evidence="7" id="KW-1185">Reference proteome</keyword>
<protein>
    <recommendedName>
        <fullName evidence="5">SHSP domain-containing protein</fullName>
    </recommendedName>
</protein>